<reference evidence="3 4" key="1">
    <citation type="submission" date="2015-01" db="EMBL/GenBank/DDBJ databases">
        <title>The Genome Sequence of Fonsecaea multimorphosa CBS 102226.</title>
        <authorList>
            <consortium name="The Broad Institute Genomics Platform"/>
            <person name="Cuomo C."/>
            <person name="de Hoog S."/>
            <person name="Gorbushina A."/>
            <person name="Stielow B."/>
            <person name="Teixiera M."/>
            <person name="Abouelleil A."/>
            <person name="Chapman S.B."/>
            <person name="Priest M."/>
            <person name="Young S.K."/>
            <person name="Wortman J."/>
            <person name="Nusbaum C."/>
            <person name="Birren B."/>
        </authorList>
    </citation>
    <scope>NUCLEOTIDE SEQUENCE [LARGE SCALE GENOMIC DNA]</scope>
    <source>
        <strain evidence="3 4">CBS 102226</strain>
    </source>
</reference>
<protein>
    <recommendedName>
        <fullName evidence="5">Mid2 domain-containing protein</fullName>
    </recommendedName>
</protein>
<feature type="region of interest" description="Disordered" evidence="1">
    <location>
        <begin position="226"/>
        <end position="284"/>
    </location>
</feature>
<dbReference type="STRING" id="1442371.A0A0D2IRL6"/>
<dbReference type="EMBL" id="KN848068">
    <property type="protein sequence ID" value="KIX99656.1"/>
    <property type="molecule type" value="Genomic_DNA"/>
</dbReference>
<dbReference type="OrthoDB" id="4154548at2759"/>
<name>A0A0D2IRL6_9EURO</name>
<keyword evidence="2" id="KW-0472">Membrane</keyword>
<dbReference type="VEuPathDB" id="FungiDB:Z520_04291"/>
<dbReference type="Proteomes" id="UP000053411">
    <property type="component" value="Unassembled WGS sequence"/>
</dbReference>
<organism evidence="3 4">
    <name type="scientific">Fonsecaea multimorphosa CBS 102226</name>
    <dbReference type="NCBI Taxonomy" id="1442371"/>
    <lineage>
        <taxon>Eukaryota</taxon>
        <taxon>Fungi</taxon>
        <taxon>Dikarya</taxon>
        <taxon>Ascomycota</taxon>
        <taxon>Pezizomycotina</taxon>
        <taxon>Eurotiomycetes</taxon>
        <taxon>Chaetothyriomycetidae</taxon>
        <taxon>Chaetothyriales</taxon>
        <taxon>Herpotrichiellaceae</taxon>
        <taxon>Fonsecaea</taxon>
    </lineage>
</organism>
<evidence type="ECO:0008006" key="5">
    <source>
        <dbReference type="Google" id="ProtNLM"/>
    </source>
</evidence>
<feature type="compositionally biased region" description="Low complexity" evidence="1">
    <location>
        <begin position="232"/>
        <end position="246"/>
    </location>
</feature>
<feature type="transmembrane region" description="Helical" evidence="2">
    <location>
        <begin position="176"/>
        <end position="197"/>
    </location>
</feature>
<sequence>MGPHATFLYPTELLTLNNIDVIQVSYQTVWKSVDLSIFCELSPGSDQFALANVNQIESNGTYAIAPIQAGMQIPQFPTYCNLKLCDAQNSTDSTTAAGFTMISTQGIATTFALAATRAATTSASVTGDSTMATISSTQASASTGAAIMTSPGASAAAETAVSSTPRSGGLGNGAKAGIAIGVILGIIALIAAIFFYLRTKRRMKEVGNMETLRSTASSVDVALSEKTAVEDPAPSSSASTPLPSSAENDGSRAAVFKIGGNHRNSEDWRRFFGNGKIQKPVPSS</sequence>
<keyword evidence="2" id="KW-1133">Transmembrane helix</keyword>
<proteinExistence type="predicted"/>
<evidence type="ECO:0000313" key="3">
    <source>
        <dbReference type="EMBL" id="KIX99656.1"/>
    </source>
</evidence>
<gene>
    <name evidence="3" type="ORF">Z520_04291</name>
</gene>
<dbReference type="AlphaFoldDB" id="A0A0D2IRL6"/>
<dbReference type="RefSeq" id="XP_016633779.1">
    <property type="nucleotide sequence ID" value="XM_016774799.1"/>
</dbReference>
<evidence type="ECO:0000256" key="1">
    <source>
        <dbReference type="SAM" id="MobiDB-lite"/>
    </source>
</evidence>
<evidence type="ECO:0000256" key="2">
    <source>
        <dbReference type="SAM" id="Phobius"/>
    </source>
</evidence>
<keyword evidence="4" id="KW-1185">Reference proteome</keyword>
<keyword evidence="2" id="KW-0812">Transmembrane</keyword>
<accession>A0A0D2IRL6</accession>
<evidence type="ECO:0000313" key="4">
    <source>
        <dbReference type="Proteomes" id="UP000053411"/>
    </source>
</evidence>
<dbReference type="GeneID" id="27710037"/>